<evidence type="ECO:0000259" key="1">
    <source>
        <dbReference type="Pfam" id="PF12697"/>
    </source>
</evidence>
<accession>A0A6A6FTK5</accession>
<dbReference type="InterPro" id="IPR029058">
    <property type="entry name" value="AB_hydrolase_fold"/>
</dbReference>
<feature type="domain" description="AB hydrolase-1" evidence="1">
    <location>
        <begin position="10"/>
        <end position="228"/>
    </location>
</feature>
<dbReference type="AlphaFoldDB" id="A0A6A6FTK5"/>
<dbReference type="PANTHER" id="PTHR37017:SF8">
    <property type="entry name" value="AB HYDROLASE-1 DOMAIN-CONTAINING PROTEIN"/>
    <property type="match status" value="1"/>
</dbReference>
<sequence length="284" mass="31297">MSHDPPSWTILLVPGAWHVDFHCQPAVPLFKDAGYDMVPLPLAAAGDSCSTLEQNIAKISHTIIAHLERPHQHVAVIFHSASGLLGTEAINRVLASQPSAIERIRIIYLASVLDWTPIVAHLAQGGFLRLDLDAGNFWCDDGYKLYDDMSREDARPFVDALTFQKVIETPVLTSDAWRHCDLTHVVTTKDQANPLEWQIKMAEDHGMRLVKMDTAHCPFISAPEYFAQIIDGVLREKRTSATIPESTMSDGGLATRPAIAANVPKMPIPVQMAAETPRCCHPPA</sequence>
<reference evidence="2" key="1">
    <citation type="journal article" date="2020" name="Stud. Mycol.">
        <title>101 Dothideomycetes genomes: a test case for predicting lifestyles and emergence of pathogens.</title>
        <authorList>
            <person name="Haridas S."/>
            <person name="Albert R."/>
            <person name="Binder M."/>
            <person name="Bloem J."/>
            <person name="Labutti K."/>
            <person name="Salamov A."/>
            <person name="Andreopoulos B."/>
            <person name="Baker S."/>
            <person name="Barry K."/>
            <person name="Bills G."/>
            <person name="Bluhm B."/>
            <person name="Cannon C."/>
            <person name="Castanera R."/>
            <person name="Culley D."/>
            <person name="Daum C."/>
            <person name="Ezra D."/>
            <person name="Gonzalez J."/>
            <person name="Henrissat B."/>
            <person name="Kuo A."/>
            <person name="Liang C."/>
            <person name="Lipzen A."/>
            <person name="Lutzoni F."/>
            <person name="Magnuson J."/>
            <person name="Mondo S."/>
            <person name="Nolan M."/>
            <person name="Ohm R."/>
            <person name="Pangilinan J."/>
            <person name="Park H.-J."/>
            <person name="Ramirez L."/>
            <person name="Alfaro M."/>
            <person name="Sun H."/>
            <person name="Tritt A."/>
            <person name="Yoshinaga Y."/>
            <person name="Zwiers L.-H."/>
            <person name="Turgeon B."/>
            <person name="Goodwin S."/>
            <person name="Spatafora J."/>
            <person name="Crous P."/>
            <person name="Grigoriev I."/>
        </authorList>
    </citation>
    <scope>NUCLEOTIDE SEQUENCE</scope>
    <source>
        <strain evidence="2">SCOH1-5</strain>
    </source>
</reference>
<keyword evidence="3" id="KW-1185">Reference proteome</keyword>
<dbReference type="SUPFAM" id="SSF53474">
    <property type="entry name" value="alpha/beta-Hydrolases"/>
    <property type="match status" value="1"/>
</dbReference>
<gene>
    <name evidence="2" type="ORF">CERZMDRAFT_92886</name>
</gene>
<dbReference type="InterPro" id="IPR000073">
    <property type="entry name" value="AB_hydrolase_1"/>
</dbReference>
<organism evidence="2 3">
    <name type="scientific">Cercospora zeae-maydis SCOH1-5</name>
    <dbReference type="NCBI Taxonomy" id="717836"/>
    <lineage>
        <taxon>Eukaryota</taxon>
        <taxon>Fungi</taxon>
        <taxon>Dikarya</taxon>
        <taxon>Ascomycota</taxon>
        <taxon>Pezizomycotina</taxon>
        <taxon>Dothideomycetes</taxon>
        <taxon>Dothideomycetidae</taxon>
        <taxon>Mycosphaerellales</taxon>
        <taxon>Mycosphaerellaceae</taxon>
        <taxon>Cercospora</taxon>
    </lineage>
</organism>
<dbReference type="PANTHER" id="PTHR37017">
    <property type="entry name" value="AB HYDROLASE-1 DOMAIN-CONTAINING PROTEIN-RELATED"/>
    <property type="match status" value="1"/>
</dbReference>
<dbReference type="Proteomes" id="UP000799539">
    <property type="component" value="Unassembled WGS sequence"/>
</dbReference>
<evidence type="ECO:0000313" key="3">
    <source>
        <dbReference type="Proteomes" id="UP000799539"/>
    </source>
</evidence>
<dbReference type="Pfam" id="PF12697">
    <property type="entry name" value="Abhydrolase_6"/>
    <property type="match status" value="1"/>
</dbReference>
<dbReference type="Gene3D" id="3.40.50.1820">
    <property type="entry name" value="alpha/beta hydrolase"/>
    <property type="match status" value="1"/>
</dbReference>
<dbReference type="OrthoDB" id="1263307at2759"/>
<evidence type="ECO:0000313" key="2">
    <source>
        <dbReference type="EMBL" id="KAF2216815.1"/>
    </source>
</evidence>
<name>A0A6A6FTK5_9PEZI</name>
<dbReference type="EMBL" id="ML992663">
    <property type="protein sequence ID" value="KAF2216815.1"/>
    <property type="molecule type" value="Genomic_DNA"/>
</dbReference>
<dbReference type="InterPro" id="IPR052897">
    <property type="entry name" value="Sec-Metab_Biosynth_Hydrolase"/>
</dbReference>
<protein>
    <recommendedName>
        <fullName evidence="1">AB hydrolase-1 domain-containing protein</fullName>
    </recommendedName>
</protein>
<proteinExistence type="predicted"/>